<keyword evidence="4" id="KW-0256">Endoplasmic reticulum</keyword>
<dbReference type="OrthoDB" id="266334at2759"/>
<comment type="subcellular location">
    <subcellularLocation>
        <location evidence="1">Endoplasmic reticulum membrane</location>
        <topology evidence="1">Single-pass type I membrane protein</topology>
    </subcellularLocation>
</comment>
<dbReference type="Pfam" id="PF07738">
    <property type="entry name" value="Sad1_UNC"/>
    <property type="match status" value="1"/>
</dbReference>
<feature type="region of interest" description="Disordered" evidence="11">
    <location>
        <begin position="13"/>
        <end position="34"/>
    </location>
</feature>
<keyword evidence="2 12" id="KW-0812">Transmembrane</keyword>
<evidence type="ECO:0000256" key="3">
    <source>
        <dbReference type="ARBA" id="ARBA00022729"/>
    </source>
</evidence>
<dbReference type="RefSeq" id="XP_019040700.1">
    <property type="nucleotide sequence ID" value="XM_019180655.1"/>
</dbReference>
<accession>A0A1E3P7W1</accession>
<keyword evidence="3" id="KW-0732">Signal</keyword>
<evidence type="ECO:0000256" key="10">
    <source>
        <dbReference type="ARBA" id="ARBA00075366"/>
    </source>
</evidence>
<evidence type="ECO:0000256" key="7">
    <source>
        <dbReference type="ARBA" id="ARBA00023180"/>
    </source>
</evidence>
<evidence type="ECO:0000313" key="14">
    <source>
        <dbReference type="EMBL" id="ODQ61493.1"/>
    </source>
</evidence>
<feature type="compositionally biased region" description="Basic and acidic residues" evidence="11">
    <location>
        <begin position="13"/>
        <end position="29"/>
    </location>
</feature>
<gene>
    <name evidence="14" type="ORF">WICANDRAFT_15681</name>
</gene>
<keyword evidence="6 12" id="KW-0472">Membrane</keyword>
<protein>
    <recommendedName>
        <fullName evidence="10">SUN-like protein 1</fullName>
    </recommendedName>
</protein>
<reference evidence="14 15" key="1">
    <citation type="journal article" date="2016" name="Proc. Natl. Acad. Sci. U.S.A.">
        <title>Comparative genomics of biotechnologically important yeasts.</title>
        <authorList>
            <person name="Riley R."/>
            <person name="Haridas S."/>
            <person name="Wolfe K.H."/>
            <person name="Lopes M.R."/>
            <person name="Hittinger C.T."/>
            <person name="Goeker M."/>
            <person name="Salamov A.A."/>
            <person name="Wisecaver J.H."/>
            <person name="Long T.M."/>
            <person name="Calvey C.H."/>
            <person name="Aerts A.L."/>
            <person name="Barry K.W."/>
            <person name="Choi C."/>
            <person name="Clum A."/>
            <person name="Coughlan A.Y."/>
            <person name="Deshpande S."/>
            <person name="Douglass A.P."/>
            <person name="Hanson S.J."/>
            <person name="Klenk H.-P."/>
            <person name="LaButti K.M."/>
            <person name="Lapidus A."/>
            <person name="Lindquist E.A."/>
            <person name="Lipzen A.M."/>
            <person name="Meier-Kolthoff J.P."/>
            <person name="Ohm R.A."/>
            <person name="Otillar R.P."/>
            <person name="Pangilinan J.L."/>
            <person name="Peng Y."/>
            <person name="Rokas A."/>
            <person name="Rosa C.A."/>
            <person name="Scheuner C."/>
            <person name="Sibirny A.A."/>
            <person name="Slot J.C."/>
            <person name="Stielow J.B."/>
            <person name="Sun H."/>
            <person name="Kurtzman C.P."/>
            <person name="Blackwell M."/>
            <person name="Grigoriev I.V."/>
            <person name="Jeffries T.W."/>
        </authorList>
    </citation>
    <scope>NUCLEOTIDE SEQUENCE [LARGE SCALE GENOMIC DNA]</scope>
    <source>
        <strain evidence="15">ATCC 58044 / CBS 1984 / NCYC 433 / NRRL Y-366-8</strain>
    </source>
</reference>
<keyword evidence="5 12" id="KW-1133">Transmembrane helix</keyword>
<comment type="subunit">
    <text evidence="9">Interacts with EMP65.</text>
</comment>
<evidence type="ECO:0000256" key="2">
    <source>
        <dbReference type="ARBA" id="ARBA00022692"/>
    </source>
</evidence>
<keyword evidence="15" id="KW-1185">Reference proteome</keyword>
<feature type="transmembrane region" description="Helical" evidence="12">
    <location>
        <begin position="432"/>
        <end position="450"/>
    </location>
</feature>
<feature type="non-terminal residue" evidence="14">
    <location>
        <position position="1"/>
    </location>
</feature>
<dbReference type="STRING" id="683960.A0A1E3P7W1"/>
<dbReference type="GO" id="GO:0034975">
    <property type="term" value="P:protein folding in endoplasmic reticulum"/>
    <property type="evidence" value="ECO:0007669"/>
    <property type="project" value="TreeGrafter"/>
</dbReference>
<evidence type="ECO:0000256" key="1">
    <source>
        <dbReference type="ARBA" id="ARBA00004115"/>
    </source>
</evidence>
<evidence type="ECO:0000313" key="15">
    <source>
        <dbReference type="Proteomes" id="UP000094112"/>
    </source>
</evidence>
<organism evidence="14 15">
    <name type="scientific">Wickerhamomyces anomalus (strain ATCC 58044 / CBS 1984 / NCYC 433 / NRRL Y-366-8)</name>
    <name type="common">Yeast</name>
    <name type="synonym">Hansenula anomala</name>
    <dbReference type="NCBI Taxonomy" id="683960"/>
    <lineage>
        <taxon>Eukaryota</taxon>
        <taxon>Fungi</taxon>
        <taxon>Dikarya</taxon>
        <taxon>Ascomycota</taxon>
        <taxon>Saccharomycotina</taxon>
        <taxon>Saccharomycetes</taxon>
        <taxon>Phaffomycetales</taxon>
        <taxon>Wickerhamomycetaceae</taxon>
        <taxon>Wickerhamomyces</taxon>
    </lineage>
</organism>
<dbReference type="EMBL" id="KV454209">
    <property type="protein sequence ID" value="ODQ61493.1"/>
    <property type="molecule type" value="Genomic_DNA"/>
</dbReference>
<evidence type="ECO:0000256" key="12">
    <source>
        <dbReference type="SAM" id="Phobius"/>
    </source>
</evidence>
<dbReference type="FunFam" id="2.60.120.260:FF:000099">
    <property type="entry name" value="Uncharacterized protein, isoform C"/>
    <property type="match status" value="1"/>
</dbReference>
<evidence type="ECO:0000256" key="11">
    <source>
        <dbReference type="SAM" id="MobiDB-lite"/>
    </source>
</evidence>
<evidence type="ECO:0000256" key="4">
    <source>
        <dbReference type="ARBA" id="ARBA00022824"/>
    </source>
</evidence>
<dbReference type="GO" id="GO:0005789">
    <property type="term" value="C:endoplasmic reticulum membrane"/>
    <property type="evidence" value="ECO:0007669"/>
    <property type="project" value="UniProtKB-SubCell"/>
</dbReference>
<dbReference type="PANTHER" id="PTHR12953:SF0">
    <property type="entry name" value="SUN DOMAIN-CONTAINING OSSIFICATION FACTOR"/>
    <property type="match status" value="1"/>
</dbReference>
<evidence type="ECO:0000259" key="13">
    <source>
        <dbReference type="PROSITE" id="PS51469"/>
    </source>
</evidence>
<dbReference type="Proteomes" id="UP000094112">
    <property type="component" value="Unassembled WGS sequence"/>
</dbReference>
<dbReference type="PANTHER" id="PTHR12953">
    <property type="entry name" value="MEMBRANE PROTEIN CH1 RELATED"/>
    <property type="match status" value="1"/>
</dbReference>
<feature type="non-terminal residue" evidence="14">
    <location>
        <position position="475"/>
    </location>
</feature>
<dbReference type="PROSITE" id="PS51469">
    <property type="entry name" value="SUN"/>
    <property type="match status" value="1"/>
</dbReference>
<evidence type="ECO:0000256" key="5">
    <source>
        <dbReference type="ARBA" id="ARBA00022989"/>
    </source>
</evidence>
<evidence type="ECO:0000256" key="9">
    <source>
        <dbReference type="ARBA" id="ARBA00064635"/>
    </source>
</evidence>
<proteinExistence type="inferred from homology"/>
<comment type="similarity">
    <text evidence="8">Belongs to the SLP1 family.</text>
</comment>
<dbReference type="GeneID" id="30197901"/>
<evidence type="ECO:0000256" key="6">
    <source>
        <dbReference type="ARBA" id="ARBA00023136"/>
    </source>
</evidence>
<dbReference type="InterPro" id="IPR045120">
    <property type="entry name" value="Suco/Slp1-like"/>
</dbReference>
<dbReference type="InterPro" id="IPR012919">
    <property type="entry name" value="SUN_dom"/>
</dbReference>
<name>A0A1E3P7W1_WICAA</name>
<dbReference type="AlphaFoldDB" id="A0A1E3P7W1"/>
<sequence length="475" mass="54786">EEKAQFLSFEEWKRKKGVDSHSGQQKEPETYLNRIPKTPNVKDSIGEEMEIDISNFFDGGSVEPEGKIYKDKFNFASFDCAATIVKTNSEAKGATSILFENKDSYLLNPCSAPNKFVVIELCQDILVDSVVMGNFEFFSSTFKKIQISVSETFPVAQNGWKILGQFDAKDIRDFQTFQIENPMIWAKYFRVEILEHYGSEFYCPLSVVRVHGRTMMQEYKQEEALQKSNTAAKELESSGIKEEQDKTKAEEAINIQKNLTNLTDEEINDECLVSLPQLKFDELFDVFQQTDKCETIELYDNKSSSIPVSTQSPNVNTNTGTQESIYKNIMKRLSLLESNATLSVLYIEEQSKLLSTAFSNLEKKQSLKFDKLIDTFNTSIYNQLENLSTLYSLFQKQTDELLTSQRLKHEHLLYDANLKIEILTSDLKFQKILSFINVLVVICVLIYVVITRDTYIEEQYVNDDKYWINVSKRRI</sequence>
<keyword evidence="7" id="KW-0325">Glycoprotein</keyword>
<evidence type="ECO:0000256" key="8">
    <source>
        <dbReference type="ARBA" id="ARBA00061226"/>
    </source>
</evidence>
<feature type="domain" description="SUN" evidence="13">
    <location>
        <begin position="48"/>
        <end position="215"/>
    </location>
</feature>